<feature type="compositionally biased region" description="Low complexity" evidence="1">
    <location>
        <begin position="282"/>
        <end position="293"/>
    </location>
</feature>
<feature type="non-terminal residue" evidence="2">
    <location>
        <position position="1"/>
    </location>
</feature>
<reference evidence="2 3" key="1">
    <citation type="journal article" date="2012" name="Genome Biol.">
        <title>Genome and low-iron response of an oceanic diatom adapted to chronic iron limitation.</title>
        <authorList>
            <person name="Lommer M."/>
            <person name="Specht M."/>
            <person name="Roy A.S."/>
            <person name="Kraemer L."/>
            <person name="Andreson R."/>
            <person name="Gutowska M.A."/>
            <person name="Wolf J."/>
            <person name="Bergner S.V."/>
            <person name="Schilhabel M.B."/>
            <person name="Klostermeier U.C."/>
            <person name="Beiko R.G."/>
            <person name="Rosenstiel P."/>
            <person name="Hippler M."/>
            <person name="Laroche J."/>
        </authorList>
    </citation>
    <scope>NUCLEOTIDE SEQUENCE [LARGE SCALE GENOMIC DNA]</scope>
    <source>
        <strain evidence="2 3">CCMP1005</strain>
    </source>
</reference>
<proteinExistence type="predicted"/>
<feature type="compositionally biased region" description="Low complexity" evidence="1">
    <location>
        <begin position="997"/>
        <end position="1006"/>
    </location>
</feature>
<dbReference type="eggNOG" id="ENOG502QZ9B">
    <property type="taxonomic scope" value="Eukaryota"/>
</dbReference>
<name>K0RI03_THAOC</name>
<organism evidence="2 3">
    <name type="scientific">Thalassiosira oceanica</name>
    <name type="common">Marine diatom</name>
    <dbReference type="NCBI Taxonomy" id="159749"/>
    <lineage>
        <taxon>Eukaryota</taxon>
        <taxon>Sar</taxon>
        <taxon>Stramenopiles</taxon>
        <taxon>Ochrophyta</taxon>
        <taxon>Bacillariophyta</taxon>
        <taxon>Coscinodiscophyceae</taxon>
        <taxon>Thalassiosirophycidae</taxon>
        <taxon>Thalassiosirales</taxon>
        <taxon>Thalassiosiraceae</taxon>
        <taxon>Thalassiosira</taxon>
    </lineage>
</organism>
<gene>
    <name evidence="2" type="ORF">THAOC_35142</name>
</gene>
<dbReference type="OrthoDB" id="57478at2759"/>
<feature type="compositionally biased region" description="Low complexity" evidence="1">
    <location>
        <begin position="503"/>
        <end position="520"/>
    </location>
</feature>
<feature type="compositionally biased region" description="Basic and acidic residues" evidence="1">
    <location>
        <begin position="1462"/>
        <end position="1479"/>
    </location>
</feature>
<evidence type="ECO:0000256" key="1">
    <source>
        <dbReference type="SAM" id="MobiDB-lite"/>
    </source>
</evidence>
<feature type="region of interest" description="Disordered" evidence="1">
    <location>
        <begin position="679"/>
        <end position="868"/>
    </location>
</feature>
<feature type="region of interest" description="Disordered" evidence="1">
    <location>
        <begin position="381"/>
        <end position="400"/>
    </location>
</feature>
<feature type="region of interest" description="Disordered" evidence="1">
    <location>
        <begin position="573"/>
        <end position="599"/>
    </location>
</feature>
<feature type="compositionally biased region" description="Polar residues" evidence="1">
    <location>
        <begin position="101"/>
        <end position="120"/>
    </location>
</feature>
<evidence type="ECO:0000313" key="2">
    <source>
        <dbReference type="EMBL" id="EJK46202.1"/>
    </source>
</evidence>
<feature type="compositionally biased region" description="Basic and acidic residues" evidence="1">
    <location>
        <begin position="584"/>
        <end position="593"/>
    </location>
</feature>
<feature type="compositionally biased region" description="Basic residues" evidence="1">
    <location>
        <begin position="746"/>
        <end position="755"/>
    </location>
</feature>
<dbReference type="Proteomes" id="UP000266841">
    <property type="component" value="Unassembled WGS sequence"/>
</dbReference>
<feature type="compositionally biased region" description="Polar residues" evidence="1">
    <location>
        <begin position="249"/>
        <end position="263"/>
    </location>
</feature>
<comment type="caution">
    <text evidence="2">The sequence shown here is derived from an EMBL/GenBank/DDBJ whole genome shotgun (WGS) entry which is preliminary data.</text>
</comment>
<sequence length="1595" mass="170955">RDKSTASPESAKQQKTDVDASTGGGGESKRRFSSLFKKRRNVSESRNAQPAETITKRASAAVCDGAKPQTTAATKGSIRNPDEKKTAHLKAVSTKREGKSSAKTQPQAAKQEGDTPSLSDGGSVVRDKSTASPESAKQQKTDNDVITGVSTKRADKLSEKTQASSGKEGRSVSAKQVDKSSEKTQPRAAKKEGDTPSLSDVGSVVRDKSSASTKSAKQQKTDVDASTGGGGESKRRFSSLFKKRRNTSESRNAQPAGTPTKRASTAVCDGAKPQTKAEDKVAPVSTASTAAPAQSKIANRPKIAKDAQKQVLKSKVTKNKPVNDQPASISAKDPSNADTMTAKKATPVNSAGNLAPAKEEQSLESTETISIDERELKNAIDESIEQKNSTKSLGGKSKIGTISLKLKQKKVAKAGPPPSSSSSNDKAATKPAETRSGGGGAKDGVVSKGNLGANNRAVPLTGSSASESTAEEKSRRKPGTKASSVSSAVESDIEKGEPRSLWSVASAVSSMFSSNGGSESKPSIVGKKTASDGVEDESVASVHDDEGISGASEFVPSLSTVSKESLRTEVEYVLDGASPNPNEDTEHLRETKKSQSVAPSLSINTSALVGMVSNAIPLSALSPINKEEMEVQLQPKEDETLTEINQSKSVSEEFSKRLEETTNQINQLKDELLALALSGDRNHTAGASDAKGGETGGPERDNEFAEVEMKRKTSLTKLLPGRRVRGGKFDEGSSSMSKVRPPQIMKKGHPKKKMPRVLGSRNRGGNPVPNKHKDSREVLGPMRRVQDADNQADGVNGLALGDGSDDDEEIIQNEENRMDVMNGKRSKPRGFMRKEPKREATSIVKGPMKSPVMHRTPRRREEDTSCGGSLAMKSTLSNAEFLSVQSSITTDQEAFKCKPNKSVTDGALNGPNIIKRTGSLVKNPALAIRANSRGLAAREEMNLERHVKQGKNAARVHSRKKESWSEKVNVNYFKSYNHPRVDLDSKEENLYDHDEATSSSTSAKSEIGATPCQDNSSSAAFDPPDEDEDVKETSQAEDAKETNQAVQSSIDPAPGTTLVKKTLHVPLIEDTREISYAVSMGESMYVDNLTSKVTHKPPLQTVPVPDQRVQKVHFRGVDLSQKSDQATGNNSVLVEENGDEFIVRETPPISVVRTLAREKRVRAKVSNPPAETQLRRVASNNIATQTNIEVPRVSSELHRVPSHVAPQQYAAKESSGSGSLANVFESVALCSANMCMGSGRAMMACADTCSDSPNGCSRKYEVADETNYAASQNILYNTQRIGTQQADCIFRTPNTSVDDAEKVAEGIYTKALTLAIQQQLSGQLTVEEQSTRSRELPHRGVWGDTGSIESGFVPASNLKQKRVEDYESIDGRCVPVSRLKRDKYSNVPMNIDVRGKSREIHDNKQTNQERPGEIKDVQRAQPGIMENDQVIEQLNSRIANLEGKESKDVQAPQTGVRSPKRTGPDNKRSKSPRGKDPPRKGGLRKLLKLPKISVMDSEKAIASCYSSSHTTHHDDGVLTEGVPSADTDLVDFLNAVANMEGSPVTAASSADVLSAVTDISGVTVVETAGYSVTNAIAQASSSNAYTYLFGSIWLS</sequence>
<feature type="compositionally biased region" description="Basic and acidic residues" evidence="1">
    <location>
        <begin position="176"/>
        <end position="194"/>
    </location>
</feature>
<feature type="region of interest" description="Disordered" evidence="1">
    <location>
        <begin position="407"/>
        <end position="560"/>
    </location>
</feature>
<evidence type="ECO:0000313" key="3">
    <source>
        <dbReference type="Proteomes" id="UP000266841"/>
    </source>
</evidence>
<feature type="compositionally biased region" description="Basic and acidic residues" evidence="1">
    <location>
        <begin position="629"/>
        <end position="639"/>
    </location>
</feature>
<feature type="region of interest" description="Disordered" evidence="1">
    <location>
        <begin position="992"/>
        <end position="1057"/>
    </location>
</feature>
<feature type="compositionally biased region" description="Acidic residues" evidence="1">
    <location>
        <begin position="803"/>
        <end position="812"/>
    </location>
</feature>
<dbReference type="EMBL" id="AGNL01047904">
    <property type="protein sequence ID" value="EJK46202.1"/>
    <property type="molecule type" value="Genomic_DNA"/>
</dbReference>
<feature type="compositionally biased region" description="Basic and acidic residues" evidence="1">
    <location>
        <begin position="697"/>
        <end position="711"/>
    </location>
</feature>
<feature type="compositionally biased region" description="Polar residues" evidence="1">
    <location>
        <begin position="1"/>
        <end position="11"/>
    </location>
</feature>
<feature type="region of interest" description="Disordered" evidence="1">
    <location>
        <begin position="629"/>
        <end position="658"/>
    </location>
</feature>
<protein>
    <submittedName>
        <fullName evidence="2">Uncharacterized protein</fullName>
    </submittedName>
</protein>
<accession>K0RI03</accession>
<feature type="region of interest" description="Disordered" evidence="1">
    <location>
        <begin position="1441"/>
        <end position="1484"/>
    </location>
</feature>
<feature type="compositionally biased region" description="Basic and acidic residues" evidence="1">
    <location>
        <begin position="1031"/>
        <end position="1041"/>
    </location>
</feature>
<feature type="region of interest" description="Disordered" evidence="1">
    <location>
        <begin position="1392"/>
        <end position="1424"/>
    </location>
</feature>
<feature type="region of interest" description="Disordered" evidence="1">
    <location>
        <begin position="1"/>
        <end position="371"/>
    </location>
</feature>
<feature type="compositionally biased region" description="Basic and acidic residues" evidence="1">
    <location>
        <begin position="1393"/>
        <end position="1404"/>
    </location>
</feature>
<keyword evidence="3" id="KW-1185">Reference proteome</keyword>